<evidence type="ECO:0000256" key="1">
    <source>
        <dbReference type="ARBA" id="ARBA00004571"/>
    </source>
</evidence>
<dbReference type="InterPro" id="IPR037066">
    <property type="entry name" value="Plug_dom_sf"/>
</dbReference>
<comment type="subcellular location">
    <subcellularLocation>
        <location evidence="1 11">Cell outer membrane</location>
        <topology evidence="1 11">Multi-pass membrane protein</topology>
    </subcellularLocation>
</comment>
<keyword evidence="7 12" id="KW-0798">TonB box</keyword>
<dbReference type="GO" id="GO:0044718">
    <property type="term" value="P:siderophore transmembrane transport"/>
    <property type="evidence" value="ECO:0007669"/>
    <property type="project" value="TreeGrafter"/>
</dbReference>
<dbReference type="PANTHER" id="PTHR30069:SF29">
    <property type="entry name" value="HEMOGLOBIN AND HEMOGLOBIN-HAPTOGLOBIN-BINDING PROTEIN 1-RELATED"/>
    <property type="match status" value="1"/>
</dbReference>
<keyword evidence="8 11" id="KW-0472">Membrane</keyword>
<feature type="chain" id="PRO_5032317905" evidence="13">
    <location>
        <begin position="45"/>
        <end position="695"/>
    </location>
</feature>
<reference evidence="16 17" key="1">
    <citation type="submission" date="2020-12" db="EMBL/GenBank/DDBJ databases">
        <title>FDA dAtabase for Regulatory Grade micrObial Sequences (FDA-ARGOS): Supporting development and validation of Infectious Disease Dx tests.</title>
        <authorList>
            <person name="Sproer C."/>
            <person name="Gronow S."/>
            <person name="Severitt S."/>
            <person name="Schroder I."/>
            <person name="Tallon L."/>
            <person name="Sadzewicz L."/>
            <person name="Zhao X."/>
            <person name="Boylan J."/>
            <person name="Ott S."/>
            <person name="Bowen H."/>
            <person name="Vavikolanu K."/>
            <person name="Mehta A."/>
            <person name="Aluvathingal J."/>
            <person name="Nadendla S."/>
            <person name="Lowell S."/>
            <person name="Myers T."/>
            <person name="Yan Y."/>
            <person name="Sichtig H."/>
        </authorList>
    </citation>
    <scope>NUCLEOTIDE SEQUENCE [LARGE SCALE GENOMIC DNA]</scope>
    <source>
        <strain evidence="16 17">FDAARGOS_909</strain>
    </source>
</reference>
<evidence type="ECO:0000256" key="13">
    <source>
        <dbReference type="SAM" id="SignalP"/>
    </source>
</evidence>
<dbReference type="CDD" id="cd01347">
    <property type="entry name" value="ligand_gated_channel"/>
    <property type="match status" value="1"/>
</dbReference>
<evidence type="ECO:0000256" key="7">
    <source>
        <dbReference type="ARBA" id="ARBA00023077"/>
    </source>
</evidence>
<dbReference type="PANTHER" id="PTHR30069">
    <property type="entry name" value="TONB-DEPENDENT OUTER MEMBRANE RECEPTOR"/>
    <property type="match status" value="1"/>
</dbReference>
<dbReference type="EMBL" id="CP065668">
    <property type="protein sequence ID" value="QPS08518.1"/>
    <property type="molecule type" value="Genomic_DNA"/>
</dbReference>
<comment type="similarity">
    <text evidence="2 11 12">Belongs to the TonB-dependent receptor family.</text>
</comment>
<gene>
    <name evidence="16" type="ORF">I6G66_30510</name>
</gene>
<keyword evidence="9 16" id="KW-0675">Receptor</keyword>
<evidence type="ECO:0000256" key="8">
    <source>
        <dbReference type="ARBA" id="ARBA00023136"/>
    </source>
</evidence>
<dbReference type="Gene3D" id="2.170.130.10">
    <property type="entry name" value="TonB-dependent receptor, plug domain"/>
    <property type="match status" value="1"/>
</dbReference>
<dbReference type="InterPro" id="IPR000531">
    <property type="entry name" value="Beta-barrel_TonB"/>
</dbReference>
<dbReference type="GO" id="GO:0015344">
    <property type="term" value="F:siderophore uptake transmembrane transporter activity"/>
    <property type="evidence" value="ECO:0007669"/>
    <property type="project" value="TreeGrafter"/>
</dbReference>
<sequence>MTLQPRSCAPASAPALSSPAFRLRSALTHALLLAGLAASTQAQAQAQVEVQSGTPAAQASQTFQLGTVDVRDTRDEAEAISGDEQRLGAAEMRQRNADTVADAVRLLPGATLSRNNRNEEMIYLRGFDPRQVPVFVDGVPLYVPYDGYVDFGRFTTFDLSEIRVAKAGASLMYGPNTLGGAINLVTRKPVKSFEGDARVGAGAGGERKAAVNLGGNLGTWYYQLGASYLDADSFPLPKGFKDFKKQPTDTGNYRDNAYRTDKRLSFKLGLTPNATDEYALGYVRQEGEKGNPVYTGSATGKNVTRYWRWPYWDKDSVYFLSTTRINADNLLKTRIYHDTYKNGLDMYTDASYTRHDPTSSYKDVSQGASIEWANYSFKGHALRLGAHYKIDEHTDAASAKDPSKHYRDVTRSLVIEDTMALAERWSLNLALSHDQRDAREVYQWPTGSASATNGVAKLGYALGGGGEAYFIASHKTRFPTIKDRYSARMGTALANPDLQPETANHLELGVSGSPWQGGQGQAALFYSRVRNQIQTVVVASAECGGTTCNQAQNVGRTRNIGMELSLAQQLSAQWSVNAGYTYLNRRNTSDSSITLTNTPRHRLLAGIQWRPLAQWEFNAEVETEKGRYVPLSGSGQLQTLKLPGYGIANLRARYKPRSDITVDFGVANIGDKWYQFDDGLPMPGRSWYVNLGYRF</sequence>
<proteinExistence type="inferred from homology"/>
<evidence type="ECO:0000256" key="2">
    <source>
        <dbReference type="ARBA" id="ARBA00009810"/>
    </source>
</evidence>
<keyword evidence="6 13" id="KW-0732">Signal</keyword>
<evidence type="ECO:0000259" key="15">
    <source>
        <dbReference type="Pfam" id="PF07715"/>
    </source>
</evidence>
<dbReference type="InterPro" id="IPR036942">
    <property type="entry name" value="Beta-barrel_TonB_sf"/>
</dbReference>
<evidence type="ECO:0000256" key="6">
    <source>
        <dbReference type="ARBA" id="ARBA00022729"/>
    </source>
</evidence>
<evidence type="ECO:0000256" key="3">
    <source>
        <dbReference type="ARBA" id="ARBA00022448"/>
    </source>
</evidence>
<organism evidence="16 17">
    <name type="scientific">Delftia acidovorans</name>
    <name type="common">Pseudomonas acidovorans</name>
    <name type="synonym">Comamonas acidovorans</name>
    <dbReference type="NCBI Taxonomy" id="80866"/>
    <lineage>
        <taxon>Bacteria</taxon>
        <taxon>Pseudomonadati</taxon>
        <taxon>Pseudomonadota</taxon>
        <taxon>Betaproteobacteria</taxon>
        <taxon>Burkholderiales</taxon>
        <taxon>Comamonadaceae</taxon>
        <taxon>Delftia</taxon>
    </lineage>
</organism>
<dbReference type="InterPro" id="IPR012910">
    <property type="entry name" value="Plug_dom"/>
</dbReference>
<keyword evidence="10 11" id="KW-0998">Cell outer membrane</keyword>
<evidence type="ECO:0000256" key="12">
    <source>
        <dbReference type="RuleBase" id="RU003357"/>
    </source>
</evidence>
<evidence type="ECO:0000259" key="14">
    <source>
        <dbReference type="Pfam" id="PF00593"/>
    </source>
</evidence>
<evidence type="ECO:0000256" key="10">
    <source>
        <dbReference type="ARBA" id="ARBA00023237"/>
    </source>
</evidence>
<dbReference type="InterPro" id="IPR039426">
    <property type="entry name" value="TonB-dep_rcpt-like"/>
</dbReference>
<accession>A0A7T2VZU5</accession>
<name>A0A7T2VZU5_DELAC</name>
<keyword evidence="4 11" id="KW-1134">Transmembrane beta strand</keyword>
<dbReference type="Gene3D" id="2.40.170.20">
    <property type="entry name" value="TonB-dependent receptor, beta-barrel domain"/>
    <property type="match status" value="1"/>
</dbReference>
<keyword evidence="5 11" id="KW-0812">Transmembrane</keyword>
<dbReference type="SUPFAM" id="SSF56935">
    <property type="entry name" value="Porins"/>
    <property type="match status" value="1"/>
</dbReference>
<evidence type="ECO:0000313" key="17">
    <source>
        <dbReference type="Proteomes" id="UP000594778"/>
    </source>
</evidence>
<evidence type="ECO:0000313" key="16">
    <source>
        <dbReference type="EMBL" id="QPS08518.1"/>
    </source>
</evidence>
<dbReference type="Pfam" id="PF00593">
    <property type="entry name" value="TonB_dep_Rec_b-barrel"/>
    <property type="match status" value="1"/>
</dbReference>
<feature type="domain" description="TonB-dependent receptor plug" evidence="15">
    <location>
        <begin position="83"/>
        <end position="181"/>
    </location>
</feature>
<dbReference type="Pfam" id="PF07715">
    <property type="entry name" value="Plug"/>
    <property type="match status" value="1"/>
</dbReference>
<feature type="domain" description="TonB-dependent receptor-like beta-barrel" evidence="14">
    <location>
        <begin position="252"/>
        <end position="669"/>
    </location>
</feature>
<evidence type="ECO:0000256" key="4">
    <source>
        <dbReference type="ARBA" id="ARBA00022452"/>
    </source>
</evidence>
<evidence type="ECO:0000256" key="5">
    <source>
        <dbReference type="ARBA" id="ARBA00022692"/>
    </source>
</evidence>
<dbReference type="PROSITE" id="PS52016">
    <property type="entry name" value="TONB_DEPENDENT_REC_3"/>
    <property type="match status" value="1"/>
</dbReference>
<evidence type="ECO:0000256" key="11">
    <source>
        <dbReference type="PROSITE-ProRule" id="PRU01360"/>
    </source>
</evidence>
<dbReference type="RefSeq" id="WP_197955826.1">
    <property type="nucleotide sequence ID" value="NZ_CP065668.1"/>
</dbReference>
<dbReference type="AlphaFoldDB" id="A0A7T2VZU5"/>
<protein>
    <submittedName>
        <fullName evidence="16">TonB-dependent receptor</fullName>
    </submittedName>
</protein>
<evidence type="ECO:0000256" key="9">
    <source>
        <dbReference type="ARBA" id="ARBA00023170"/>
    </source>
</evidence>
<feature type="signal peptide" evidence="13">
    <location>
        <begin position="1"/>
        <end position="44"/>
    </location>
</feature>
<dbReference type="GO" id="GO:0009279">
    <property type="term" value="C:cell outer membrane"/>
    <property type="evidence" value="ECO:0007669"/>
    <property type="project" value="UniProtKB-SubCell"/>
</dbReference>
<keyword evidence="3 11" id="KW-0813">Transport</keyword>
<dbReference type="Proteomes" id="UP000594778">
    <property type="component" value="Chromosome"/>
</dbReference>